<comment type="subunit">
    <text evidence="3">Monomer.</text>
</comment>
<keyword evidence="9" id="KW-0418">Kinase</keyword>
<evidence type="ECO:0000256" key="3">
    <source>
        <dbReference type="ARBA" id="ARBA00011245"/>
    </source>
</evidence>
<evidence type="ECO:0000256" key="9">
    <source>
        <dbReference type="ARBA" id="ARBA00022777"/>
    </source>
</evidence>
<evidence type="ECO:0000256" key="11">
    <source>
        <dbReference type="ARBA" id="ARBA00023056"/>
    </source>
</evidence>
<keyword evidence="16" id="KW-0328">Glycosyltransferase</keyword>
<dbReference type="Gene3D" id="3.90.1200.10">
    <property type="match status" value="1"/>
</dbReference>
<dbReference type="Pfam" id="PF18085">
    <property type="entry name" value="Mak_N_cap"/>
    <property type="match status" value="1"/>
</dbReference>
<keyword evidence="8" id="KW-0547">Nucleotide-binding</keyword>
<keyword evidence="6" id="KW-0321">Glycogen metabolism</keyword>
<gene>
    <name evidence="16" type="ORF">J2S70_001356</name>
</gene>
<evidence type="ECO:0000256" key="10">
    <source>
        <dbReference type="ARBA" id="ARBA00022840"/>
    </source>
</evidence>
<dbReference type="EC" id="2.7.1.175" evidence="4"/>
<dbReference type="InterPro" id="IPR040999">
    <property type="entry name" value="Mak_N_cap"/>
</dbReference>
<reference evidence="16 17" key="1">
    <citation type="submission" date="2023-07" db="EMBL/GenBank/DDBJ databases">
        <title>Sequencing the genomes of 1000 actinobacteria strains.</title>
        <authorList>
            <person name="Klenk H.-P."/>
        </authorList>
    </citation>
    <scope>NUCLEOTIDE SEQUENCE [LARGE SCALE GENOMIC DNA]</scope>
    <source>
        <strain evidence="16 17">DSM 17163</strain>
    </source>
</reference>
<dbReference type="EMBL" id="JAUSQX010000001">
    <property type="protein sequence ID" value="MDP9806774.1"/>
    <property type="molecule type" value="Genomic_DNA"/>
</dbReference>
<protein>
    <recommendedName>
        <fullName evidence="5">Maltokinase</fullName>
        <ecNumber evidence="4">2.7.1.175</ecNumber>
    </recommendedName>
    <alternativeName>
        <fullName evidence="13">Maltose-1-phosphate synthase</fullName>
    </alternativeName>
</protein>
<keyword evidence="12" id="KW-0119">Carbohydrate metabolism</keyword>
<evidence type="ECO:0000256" key="6">
    <source>
        <dbReference type="ARBA" id="ARBA00022600"/>
    </source>
</evidence>
<evidence type="ECO:0000259" key="15">
    <source>
        <dbReference type="Pfam" id="PF18085"/>
    </source>
</evidence>
<evidence type="ECO:0000256" key="8">
    <source>
        <dbReference type="ARBA" id="ARBA00022741"/>
    </source>
</evidence>
<keyword evidence="7 16" id="KW-0808">Transferase</keyword>
<comment type="catalytic activity">
    <reaction evidence="14">
        <text>D-maltose + ATP = alpha-maltose 1-phosphate + ADP + H(+)</text>
        <dbReference type="Rhea" id="RHEA:31915"/>
        <dbReference type="ChEBI" id="CHEBI:15378"/>
        <dbReference type="ChEBI" id="CHEBI:17306"/>
        <dbReference type="ChEBI" id="CHEBI:30616"/>
        <dbReference type="ChEBI" id="CHEBI:63576"/>
        <dbReference type="ChEBI" id="CHEBI:456216"/>
        <dbReference type="EC" id="2.7.1.175"/>
    </reaction>
</comment>
<dbReference type="RefSeq" id="WP_307682974.1">
    <property type="nucleotide sequence ID" value="NZ_JAUSQX010000001.1"/>
</dbReference>
<dbReference type="GO" id="GO:0003844">
    <property type="term" value="F:1,4-alpha-glucan branching enzyme activity"/>
    <property type="evidence" value="ECO:0007669"/>
    <property type="project" value="UniProtKB-EC"/>
</dbReference>
<keyword evidence="10" id="KW-0067">ATP-binding</keyword>
<evidence type="ECO:0000256" key="12">
    <source>
        <dbReference type="ARBA" id="ARBA00023277"/>
    </source>
</evidence>
<evidence type="ECO:0000256" key="5">
    <source>
        <dbReference type="ARBA" id="ARBA00013882"/>
    </source>
</evidence>
<accession>A0ABT9NHF4</accession>
<evidence type="ECO:0000313" key="16">
    <source>
        <dbReference type="EMBL" id="MDP9806774.1"/>
    </source>
</evidence>
<comment type="caution">
    <text evidence="16">The sequence shown here is derived from an EMBL/GenBank/DDBJ whole genome shotgun (WGS) entry which is preliminary data.</text>
</comment>
<feature type="domain" description="Maltokinase N-terminal cap" evidence="15">
    <location>
        <begin position="19"/>
        <end position="97"/>
    </location>
</feature>
<evidence type="ECO:0000256" key="4">
    <source>
        <dbReference type="ARBA" id="ARBA00011962"/>
    </source>
</evidence>
<name>A0ABT9NHF4_9ACTO</name>
<comment type="similarity">
    <text evidence="2">Belongs to the aminoglycoside phosphotransferase family.</text>
</comment>
<evidence type="ECO:0000256" key="2">
    <source>
        <dbReference type="ARBA" id="ARBA00006219"/>
    </source>
</evidence>
<proteinExistence type="inferred from homology"/>
<evidence type="ECO:0000256" key="14">
    <source>
        <dbReference type="ARBA" id="ARBA00049067"/>
    </source>
</evidence>
<comment type="pathway">
    <text evidence="1">Glycan biosynthesis; glycogen biosynthesis.</text>
</comment>
<dbReference type="SUPFAM" id="SSF56112">
    <property type="entry name" value="Protein kinase-like (PK-like)"/>
    <property type="match status" value="1"/>
</dbReference>
<organism evidence="16 17">
    <name type="scientific">Trueperella bonasi</name>
    <dbReference type="NCBI Taxonomy" id="312286"/>
    <lineage>
        <taxon>Bacteria</taxon>
        <taxon>Bacillati</taxon>
        <taxon>Actinomycetota</taxon>
        <taxon>Actinomycetes</taxon>
        <taxon>Actinomycetales</taxon>
        <taxon>Actinomycetaceae</taxon>
        <taxon>Trueperella</taxon>
    </lineage>
</organism>
<keyword evidence="17" id="KW-1185">Reference proteome</keyword>
<keyword evidence="11" id="KW-0320">Glycogen biosynthesis</keyword>
<evidence type="ECO:0000256" key="7">
    <source>
        <dbReference type="ARBA" id="ARBA00022679"/>
    </source>
</evidence>
<sequence length="446" mass="48312">MMGGWTATPTELAEATGRWLTSTRWFTGDPSDGVVFTHASPIESSQNVSTVMFLVRSGELTFCVPLTFREGPDSREGIGSQPIGNIGQVQMWDATDDVDGQRALLNLLSADRDDQAGAFRLSARPIRSNFPAVASSHRLTSEQSNTSIIYRFVDPDDGAAGIILKVFRVLSDGANPDVELQQALDAAGSHAVPRQYGSVRGAWDGNQTDVAVAQEFLVGALDAWQVITGALAAGNFEVSDEIRGLGSLTAQIHRDLATAFGTATASDDAREQLVGQWRNRANRALADAPQLDQYREAIDSVFASVSSVQWPPLQRIHGDYHLGQVLHVPDRGWVALDFEGEPLRPLSERVQPDLALRDVAGILRSFDYAAGTTVRQGGDSQAAASWYEGARDAFLAGYGELSESEEALLEALMLDKALYEVSYESASRPDWIDIPVGAVRRQFASE</sequence>
<evidence type="ECO:0000256" key="1">
    <source>
        <dbReference type="ARBA" id="ARBA00004964"/>
    </source>
</evidence>
<evidence type="ECO:0000313" key="17">
    <source>
        <dbReference type="Proteomes" id="UP001243212"/>
    </source>
</evidence>
<dbReference type="Proteomes" id="UP001243212">
    <property type="component" value="Unassembled WGS sequence"/>
</dbReference>
<dbReference type="InterPro" id="IPR011009">
    <property type="entry name" value="Kinase-like_dom_sf"/>
</dbReference>
<evidence type="ECO:0000256" key="13">
    <source>
        <dbReference type="ARBA" id="ARBA00031251"/>
    </source>
</evidence>